<proteinExistence type="predicted"/>
<dbReference type="EMBL" id="CAJVQA010016902">
    <property type="protein sequence ID" value="CAG8745712.1"/>
    <property type="molecule type" value="Genomic_DNA"/>
</dbReference>
<dbReference type="AlphaFoldDB" id="A0A9N9IQP2"/>
<sequence>EYESTNSNKDENSDDNFIENNDVLDNNRGINSIIDHLLAASKASIKRYCNRKLKITSFFFTTNTQLLVIDDNEDIGDHSFSDREYSDSKSEDEESLINNAIKFVNKILNEKMVSKTERTHYTAVLYFLRLLLDCQGKIEASETVVKVVNDGELILPSLREKMPIKSLVHNEFVFFQLAAYLQSQKFNTTPELVKNYLDQHILSQLNIRPLNNNEKEHVWITYDESTFYAYDRPHSVWGLKWEQPLQKKGLESCVHISDFLTETVESLKDSQEQAHIMMVLGCVGVFAFDNATSHTAFAKDALVASKMNLSLEGSALKIRDTIWNGNHQSMVIKEDYFVYDKIKKVNVNLRS</sequence>
<feature type="non-terminal residue" evidence="1">
    <location>
        <position position="351"/>
    </location>
</feature>
<organism evidence="1 2">
    <name type="scientific">Cetraspora pellucida</name>
    <dbReference type="NCBI Taxonomy" id="1433469"/>
    <lineage>
        <taxon>Eukaryota</taxon>
        <taxon>Fungi</taxon>
        <taxon>Fungi incertae sedis</taxon>
        <taxon>Mucoromycota</taxon>
        <taxon>Glomeromycotina</taxon>
        <taxon>Glomeromycetes</taxon>
        <taxon>Diversisporales</taxon>
        <taxon>Gigasporaceae</taxon>
        <taxon>Cetraspora</taxon>
    </lineage>
</organism>
<dbReference type="PANTHER" id="PTHR35871:SF1">
    <property type="entry name" value="CXC1-LIKE CYSTEINE CLUSTER ASSOCIATED WITH KDZ TRANSPOSASES DOMAIN-CONTAINING PROTEIN"/>
    <property type="match status" value="1"/>
</dbReference>
<dbReference type="PANTHER" id="PTHR35871">
    <property type="entry name" value="EXPRESSED PROTEIN"/>
    <property type="match status" value="1"/>
</dbReference>
<gene>
    <name evidence="1" type="ORF">CPELLU_LOCUS14364</name>
</gene>
<accession>A0A9N9IQP2</accession>
<protein>
    <submittedName>
        <fullName evidence="1">14348_t:CDS:1</fullName>
    </submittedName>
</protein>
<name>A0A9N9IQP2_9GLOM</name>
<dbReference type="Proteomes" id="UP000789759">
    <property type="component" value="Unassembled WGS sequence"/>
</dbReference>
<evidence type="ECO:0000313" key="1">
    <source>
        <dbReference type="EMBL" id="CAG8745712.1"/>
    </source>
</evidence>
<comment type="caution">
    <text evidence="1">The sequence shown here is derived from an EMBL/GenBank/DDBJ whole genome shotgun (WGS) entry which is preliminary data.</text>
</comment>
<keyword evidence="2" id="KW-1185">Reference proteome</keyword>
<evidence type="ECO:0000313" key="2">
    <source>
        <dbReference type="Proteomes" id="UP000789759"/>
    </source>
</evidence>
<reference evidence="1" key="1">
    <citation type="submission" date="2021-06" db="EMBL/GenBank/DDBJ databases">
        <authorList>
            <person name="Kallberg Y."/>
            <person name="Tangrot J."/>
            <person name="Rosling A."/>
        </authorList>
    </citation>
    <scope>NUCLEOTIDE SEQUENCE</scope>
    <source>
        <strain evidence="1">FL966</strain>
    </source>
</reference>